<protein>
    <submittedName>
        <fullName evidence="2">Uncharacterized protein</fullName>
    </submittedName>
</protein>
<feature type="transmembrane region" description="Helical" evidence="1">
    <location>
        <begin position="64"/>
        <end position="92"/>
    </location>
</feature>
<accession>A0AA35X0P3</accession>
<dbReference type="Proteomes" id="UP001174909">
    <property type="component" value="Unassembled WGS sequence"/>
</dbReference>
<evidence type="ECO:0000313" key="2">
    <source>
        <dbReference type="EMBL" id="CAI8041003.1"/>
    </source>
</evidence>
<evidence type="ECO:0000256" key="1">
    <source>
        <dbReference type="SAM" id="Phobius"/>
    </source>
</evidence>
<dbReference type="AlphaFoldDB" id="A0AA35X0P3"/>
<gene>
    <name evidence="2" type="ORF">GBAR_LOCUS22787</name>
</gene>
<keyword evidence="1" id="KW-1133">Transmembrane helix</keyword>
<keyword evidence="3" id="KW-1185">Reference proteome</keyword>
<sequence>MYGATGGPWLSSDEFVKVEKNEINATETDDPGKGKNAQKLFCIREYVYNDYSGKLIFFDTGKQAILVIIILFPIAFITVSVVGLTVCSKYVWAPLHDLSSPRDVQQCEGNVPILAEYDSFFVKEFNVNQLVKSDLYDSLHTVFVFLSNTACSNLPIVVTTERYNETSQPPYGPVYMLKNSIISLNICASTESPDNDPLILYILQTVEKFLNFDPKHPSKEYYRKHILVGNNGFTNCTNISLVLSQSDYYTINFLLPKVSLSCTILLRTSNR</sequence>
<name>A0AA35X0P3_GEOBA</name>
<comment type="caution">
    <text evidence="2">The sequence shown here is derived from an EMBL/GenBank/DDBJ whole genome shotgun (WGS) entry which is preliminary data.</text>
</comment>
<keyword evidence="1" id="KW-0472">Membrane</keyword>
<reference evidence="2" key="1">
    <citation type="submission" date="2023-03" db="EMBL/GenBank/DDBJ databases">
        <authorList>
            <person name="Steffen K."/>
            <person name="Cardenas P."/>
        </authorList>
    </citation>
    <scope>NUCLEOTIDE SEQUENCE</scope>
</reference>
<proteinExistence type="predicted"/>
<organism evidence="2 3">
    <name type="scientific">Geodia barretti</name>
    <name type="common">Barrett's horny sponge</name>
    <dbReference type="NCBI Taxonomy" id="519541"/>
    <lineage>
        <taxon>Eukaryota</taxon>
        <taxon>Metazoa</taxon>
        <taxon>Porifera</taxon>
        <taxon>Demospongiae</taxon>
        <taxon>Heteroscleromorpha</taxon>
        <taxon>Tetractinellida</taxon>
        <taxon>Astrophorina</taxon>
        <taxon>Geodiidae</taxon>
        <taxon>Geodia</taxon>
    </lineage>
</organism>
<keyword evidence="1" id="KW-0812">Transmembrane</keyword>
<evidence type="ECO:0000313" key="3">
    <source>
        <dbReference type="Proteomes" id="UP001174909"/>
    </source>
</evidence>
<dbReference type="EMBL" id="CASHTH010003155">
    <property type="protein sequence ID" value="CAI8041003.1"/>
    <property type="molecule type" value="Genomic_DNA"/>
</dbReference>